<evidence type="ECO:0000256" key="9">
    <source>
        <dbReference type="ARBA" id="ARBA00023239"/>
    </source>
</evidence>
<dbReference type="InterPro" id="IPR007115">
    <property type="entry name" value="6-PTP_synth/QueD"/>
</dbReference>
<dbReference type="GO" id="GO:0003874">
    <property type="term" value="F:6-pyruvoyltetrahydropterin synthase activity"/>
    <property type="evidence" value="ECO:0007669"/>
    <property type="project" value="UniProtKB-EC"/>
</dbReference>
<evidence type="ECO:0000256" key="4">
    <source>
        <dbReference type="ARBA" id="ARBA00013100"/>
    </source>
</evidence>
<sequence length="121" mass="13453">MASLPGSQSGGGTARGRRTVYATRRVSFCAAHYLRSPQLSDEENKALFGKCFNTHGHNYVVKATVKGEVDPRTGMVLNITELAQALEAIVVKQLDHKNLDFDVPYFKQCIRYVSYTNLGWA</sequence>
<dbReference type="InterPro" id="IPR022469">
    <property type="entry name" value="PTPS_His_AS"/>
</dbReference>
<evidence type="ECO:0000313" key="10">
    <source>
        <dbReference type="EMBL" id="CAI8032398.1"/>
    </source>
</evidence>
<keyword evidence="11" id="KW-1185">Reference proteome</keyword>
<dbReference type="PROSITE" id="PS00988">
    <property type="entry name" value="PTPS_2"/>
    <property type="match status" value="1"/>
</dbReference>
<accession>A0AA35SM77</accession>
<name>A0AA35SM77_GEOBA</name>
<evidence type="ECO:0000256" key="3">
    <source>
        <dbReference type="ARBA" id="ARBA00009164"/>
    </source>
</evidence>
<comment type="cofactor">
    <cofactor evidence="1">
        <name>Zn(2+)</name>
        <dbReference type="ChEBI" id="CHEBI:29105"/>
    </cofactor>
</comment>
<evidence type="ECO:0000256" key="2">
    <source>
        <dbReference type="ARBA" id="ARBA00005126"/>
    </source>
</evidence>
<dbReference type="SUPFAM" id="SSF55620">
    <property type="entry name" value="Tetrahydrobiopterin biosynthesis enzymes-like"/>
    <property type="match status" value="1"/>
</dbReference>
<reference evidence="10" key="1">
    <citation type="submission" date="2023-03" db="EMBL/GenBank/DDBJ databases">
        <authorList>
            <person name="Steffen K."/>
            <person name="Cardenas P."/>
        </authorList>
    </citation>
    <scope>NUCLEOTIDE SEQUENCE</scope>
</reference>
<keyword evidence="9" id="KW-0456">Lyase</keyword>
<dbReference type="Pfam" id="PF01242">
    <property type="entry name" value="PTPS"/>
    <property type="match status" value="1"/>
</dbReference>
<dbReference type="PANTHER" id="PTHR12589">
    <property type="entry name" value="PYRUVOYL TETRAHYDROBIOPTERIN SYNTHASE"/>
    <property type="match status" value="1"/>
</dbReference>
<evidence type="ECO:0000256" key="6">
    <source>
        <dbReference type="ARBA" id="ARBA00022723"/>
    </source>
</evidence>
<dbReference type="EC" id="4.2.3.12" evidence="4"/>
<keyword evidence="6" id="KW-0479">Metal-binding</keyword>
<comment type="caution">
    <text evidence="10">The sequence shown here is derived from an EMBL/GenBank/DDBJ whole genome shotgun (WGS) entry which is preliminary data.</text>
</comment>
<dbReference type="GO" id="GO:0046872">
    <property type="term" value="F:metal ion binding"/>
    <property type="evidence" value="ECO:0007669"/>
    <property type="project" value="UniProtKB-KW"/>
</dbReference>
<keyword evidence="8" id="KW-0783">Tetrahydrobiopterin biosynthesis</keyword>
<evidence type="ECO:0000256" key="5">
    <source>
        <dbReference type="ARBA" id="ARBA00015587"/>
    </source>
</evidence>
<dbReference type="AlphaFoldDB" id="A0AA35SM77"/>
<dbReference type="EMBL" id="CASHTH010002599">
    <property type="protein sequence ID" value="CAI8032398.1"/>
    <property type="molecule type" value="Genomic_DNA"/>
</dbReference>
<gene>
    <name evidence="10" type="ORF">GBAR_LOCUS18320</name>
</gene>
<evidence type="ECO:0000313" key="11">
    <source>
        <dbReference type="Proteomes" id="UP001174909"/>
    </source>
</evidence>
<dbReference type="GO" id="GO:0005739">
    <property type="term" value="C:mitochondrion"/>
    <property type="evidence" value="ECO:0007669"/>
    <property type="project" value="TreeGrafter"/>
</dbReference>
<evidence type="ECO:0000256" key="8">
    <source>
        <dbReference type="ARBA" id="ARBA00023007"/>
    </source>
</evidence>
<dbReference type="InterPro" id="IPR038418">
    <property type="entry name" value="6-PTP_synth/QueD_sf"/>
</dbReference>
<protein>
    <recommendedName>
        <fullName evidence="5">6-pyruvoyl tetrahydrobiopterin synthase</fullName>
        <ecNumber evidence="4">4.2.3.12</ecNumber>
    </recommendedName>
</protein>
<comment type="pathway">
    <text evidence="2">Cofactor biosynthesis; tetrahydrobiopterin biosynthesis; tetrahydrobiopterin from 7,8-dihydroneopterin triphosphate: step 1/3.</text>
</comment>
<organism evidence="10 11">
    <name type="scientific">Geodia barretti</name>
    <name type="common">Barrett's horny sponge</name>
    <dbReference type="NCBI Taxonomy" id="519541"/>
    <lineage>
        <taxon>Eukaryota</taxon>
        <taxon>Metazoa</taxon>
        <taxon>Porifera</taxon>
        <taxon>Demospongiae</taxon>
        <taxon>Heteroscleromorpha</taxon>
        <taxon>Tetractinellida</taxon>
        <taxon>Astrophorina</taxon>
        <taxon>Geodiidae</taxon>
        <taxon>Geodia</taxon>
    </lineage>
</organism>
<proteinExistence type="inferred from homology"/>
<dbReference type="Proteomes" id="UP001174909">
    <property type="component" value="Unassembled WGS sequence"/>
</dbReference>
<evidence type="ECO:0000256" key="1">
    <source>
        <dbReference type="ARBA" id="ARBA00001947"/>
    </source>
</evidence>
<evidence type="ECO:0000256" key="7">
    <source>
        <dbReference type="ARBA" id="ARBA00022833"/>
    </source>
</evidence>
<dbReference type="PANTHER" id="PTHR12589:SF7">
    <property type="entry name" value="6-PYRUVOYL TETRAHYDROBIOPTERIN SYNTHASE"/>
    <property type="match status" value="1"/>
</dbReference>
<keyword evidence="7" id="KW-0862">Zinc</keyword>
<comment type="similarity">
    <text evidence="3">Belongs to the PTPS family.</text>
</comment>
<dbReference type="GO" id="GO:0006729">
    <property type="term" value="P:tetrahydrobiopterin biosynthetic process"/>
    <property type="evidence" value="ECO:0007669"/>
    <property type="project" value="UniProtKB-KW"/>
</dbReference>
<dbReference type="Gene3D" id="3.30.479.10">
    <property type="entry name" value="6-pyruvoyl tetrahydropterin synthase/QueD"/>
    <property type="match status" value="1"/>
</dbReference>